<evidence type="ECO:0000313" key="1">
    <source>
        <dbReference type="EMBL" id="CAB4991954.1"/>
    </source>
</evidence>
<dbReference type="AlphaFoldDB" id="A0A6J7NPR0"/>
<name>A0A6J7NPR0_9ZZZZ</name>
<proteinExistence type="predicted"/>
<sequence length="184" mass="19895">MSRTQSAPMIFASQMSFSLTVKSLRNRGNCTAARAICKSATEPPKWASSVSTDKQLAPPTSYDCASSAGSISLLSTPLDGDFRLISAITAKRSTESFRMRSANSRPKPQCAALSISASRLRVSTSIRARCSWRILSRYKRYAPLPPIGVRKWNSGAPSTNGAREAEKALNASVLICALQASWFT</sequence>
<protein>
    <submittedName>
        <fullName evidence="1">Unannotated protein</fullName>
    </submittedName>
</protein>
<dbReference type="EMBL" id="CAFBOT010000123">
    <property type="protein sequence ID" value="CAB4991954.1"/>
    <property type="molecule type" value="Genomic_DNA"/>
</dbReference>
<gene>
    <name evidence="1" type="ORF">UFOPK4000_00751</name>
</gene>
<organism evidence="1">
    <name type="scientific">freshwater metagenome</name>
    <dbReference type="NCBI Taxonomy" id="449393"/>
    <lineage>
        <taxon>unclassified sequences</taxon>
        <taxon>metagenomes</taxon>
        <taxon>ecological metagenomes</taxon>
    </lineage>
</organism>
<accession>A0A6J7NPR0</accession>
<reference evidence="1" key="1">
    <citation type="submission" date="2020-05" db="EMBL/GenBank/DDBJ databases">
        <authorList>
            <person name="Chiriac C."/>
            <person name="Salcher M."/>
            <person name="Ghai R."/>
            <person name="Kavagutti S V."/>
        </authorList>
    </citation>
    <scope>NUCLEOTIDE SEQUENCE</scope>
</reference>